<dbReference type="AlphaFoldDB" id="A0A344U046"/>
<dbReference type="PANTHER" id="PTHR30302">
    <property type="entry name" value="HYDROGENASE 1 MATURATION PROTEASE"/>
    <property type="match status" value="1"/>
</dbReference>
<dbReference type="CDD" id="cd00518">
    <property type="entry name" value="H2MP"/>
    <property type="match status" value="1"/>
</dbReference>
<sequence length="191" mass="19747">MEALTAAAVIGLGNGFRRDDGVGPVVVGLLRERSAQRRLPADTVLAECDGDPGRLIELWDNTALAIVVDACFPPSAQPGRTHRWDAAADGGLRPAAAGRHSTHGLGLADALRLGAVLGRSPGRLIVYAVEGADRSMGVGITPAVARAVPRLIRRIAADIGQHGASPGAARTRTDPRDTTRRTGSATRDGSA</sequence>
<accession>A0A344U046</accession>
<dbReference type="PANTHER" id="PTHR30302:SF1">
    <property type="entry name" value="HYDROGENASE 2 MATURATION PROTEASE"/>
    <property type="match status" value="1"/>
</dbReference>
<dbReference type="GO" id="GO:0008047">
    <property type="term" value="F:enzyme activator activity"/>
    <property type="evidence" value="ECO:0007669"/>
    <property type="project" value="InterPro"/>
</dbReference>
<organism evidence="6 7">
    <name type="scientific">Streptomyces globosus</name>
    <dbReference type="NCBI Taxonomy" id="68209"/>
    <lineage>
        <taxon>Bacteria</taxon>
        <taxon>Bacillati</taxon>
        <taxon>Actinomycetota</taxon>
        <taxon>Actinomycetes</taxon>
        <taxon>Kitasatosporales</taxon>
        <taxon>Streptomycetaceae</taxon>
        <taxon>Streptomyces</taxon>
    </lineage>
</organism>
<dbReference type="Proteomes" id="UP000252004">
    <property type="component" value="Chromosome"/>
</dbReference>
<gene>
    <name evidence="6" type="ORF">C0216_13095</name>
</gene>
<dbReference type="SUPFAM" id="SSF53163">
    <property type="entry name" value="HybD-like"/>
    <property type="match status" value="1"/>
</dbReference>
<keyword evidence="4" id="KW-0378">Hydrolase</keyword>
<evidence type="ECO:0000256" key="5">
    <source>
        <dbReference type="SAM" id="MobiDB-lite"/>
    </source>
</evidence>
<dbReference type="InterPro" id="IPR023430">
    <property type="entry name" value="Pept_HybD-like_dom_sf"/>
</dbReference>
<dbReference type="Pfam" id="PF01750">
    <property type="entry name" value="HycI"/>
    <property type="match status" value="1"/>
</dbReference>
<evidence type="ECO:0000256" key="3">
    <source>
        <dbReference type="ARBA" id="ARBA00022750"/>
    </source>
</evidence>
<dbReference type="GO" id="GO:0016485">
    <property type="term" value="P:protein processing"/>
    <property type="evidence" value="ECO:0007669"/>
    <property type="project" value="TreeGrafter"/>
</dbReference>
<dbReference type="OrthoDB" id="164170at2"/>
<dbReference type="EMBL" id="CP030862">
    <property type="protein sequence ID" value="AXE24267.1"/>
    <property type="molecule type" value="Genomic_DNA"/>
</dbReference>
<evidence type="ECO:0000256" key="4">
    <source>
        <dbReference type="ARBA" id="ARBA00022801"/>
    </source>
</evidence>
<evidence type="ECO:0000256" key="2">
    <source>
        <dbReference type="ARBA" id="ARBA00022670"/>
    </source>
</evidence>
<name>A0A344U046_9ACTN</name>
<dbReference type="GO" id="GO:0004190">
    <property type="term" value="F:aspartic-type endopeptidase activity"/>
    <property type="evidence" value="ECO:0007669"/>
    <property type="project" value="UniProtKB-KW"/>
</dbReference>
<protein>
    <submittedName>
        <fullName evidence="6">Peptidase M52</fullName>
    </submittedName>
</protein>
<keyword evidence="3" id="KW-0064">Aspartyl protease</keyword>
<proteinExistence type="inferred from homology"/>
<feature type="region of interest" description="Disordered" evidence="5">
    <location>
        <begin position="162"/>
        <end position="191"/>
    </location>
</feature>
<dbReference type="InterPro" id="IPR000671">
    <property type="entry name" value="Peptidase_A31"/>
</dbReference>
<dbReference type="RefSeq" id="WP_114055449.1">
    <property type="nucleotide sequence ID" value="NZ_CP030862.1"/>
</dbReference>
<evidence type="ECO:0000313" key="7">
    <source>
        <dbReference type="Proteomes" id="UP000252004"/>
    </source>
</evidence>
<reference evidence="6 7" key="1">
    <citation type="submission" date="2018-01" db="EMBL/GenBank/DDBJ databases">
        <title>Draft genome Sequence of streptomyces globosus LZH-48.</title>
        <authorList>
            <person name="Ran K."/>
            <person name="Li Z."/>
            <person name="Wei S."/>
            <person name="Dong R."/>
        </authorList>
    </citation>
    <scope>NUCLEOTIDE SEQUENCE [LARGE SCALE GENOMIC DNA]</scope>
    <source>
        <strain evidence="6 7">LZH-48</strain>
    </source>
</reference>
<keyword evidence="7" id="KW-1185">Reference proteome</keyword>
<dbReference type="KEGG" id="sgz:C0216_13095"/>
<evidence type="ECO:0000256" key="1">
    <source>
        <dbReference type="ARBA" id="ARBA00006814"/>
    </source>
</evidence>
<dbReference type="NCBIfam" id="TIGR00072">
    <property type="entry name" value="hydrog_prot"/>
    <property type="match status" value="1"/>
</dbReference>
<keyword evidence="2" id="KW-0645">Protease</keyword>
<evidence type="ECO:0000313" key="6">
    <source>
        <dbReference type="EMBL" id="AXE24267.1"/>
    </source>
</evidence>
<feature type="compositionally biased region" description="Basic and acidic residues" evidence="5">
    <location>
        <begin position="171"/>
        <end position="180"/>
    </location>
</feature>
<comment type="similarity">
    <text evidence="1">Belongs to the peptidase A31 family.</text>
</comment>
<dbReference type="Gene3D" id="3.40.50.1450">
    <property type="entry name" value="HybD-like"/>
    <property type="match status" value="1"/>
</dbReference>